<accession>A0A5B7E302</accession>
<protein>
    <submittedName>
        <fullName evidence="1">Uncharacterized protein</fullName>
    </submittedName>
</protein>
<name>A0A5B7E302_PORTR</name>
<proteinExistence type="predicted"/>
<sequence length="62" mass="6983">MLDDGDISIEFGTRSCPIQFLKPFWYSTGVMVLLQCKEPSHTFLSVPSYFMDSSESVDASIQ</sequence>
<dbReference type="Proteomes" id="UP000324222">
    <property type="component" value="Unassembled WGS sequence"/>
</dbReference>
<gene>
    <name evidence="1" type="ORF">E2C01_021606</name>
</gene>
<organism evidence="1 2">
    <name type="scientific">Portunus trituberculatus</name>
    <name type="common">Swimming crab</name>
    <name type="synonym">Neptunus trituberculatus</name>
    <dbReference type="NCBI Taxonomy" id="210409"/>
    <lineage>
        <taxon>Eukaryota</taxon>
        <taxon>Metazoa</taxon>
        <taxon>Ecdysozoa</taxon>
        <taxon>Arthropoda</taxon>
        <taxon>Crustacea</taxon>
        <taxon>Multicrustacea</taxon>
        <taxon>Malacostraca</taxon>
        <taxon>Eumalacostraca</taxon>
        <taxon>Eucarida</taxon>
        <taxon>Decapoda</taxon>
        <taxon>Pleocyemata</taxon>
        <taxon>Brachyura</taxon>
        <taxon>Eubrachyura</taxon>
        <taxon>Portunoidea</taxon>
        <taxon>Portunidae</taxon>
        <taxon>Portuninae</taxon>
        <taxon>Portunus</taxon>
    </lineage>
</organism>
<reference evidence="1 2" key="1">
    <citation type="submission" date="2019-05" db="EMBL/GenBank/DDBJ databases">
        <title>Another draft genome of Portunus trituberculatus and its Hox gene families provides insights of decapod evolution.</title>
        <authorList>
            <person name="Jeong J.-H."/>
            <person name="Song I."/>
            <person name="Kim S."/>
            <person name="Choi T."/>
            <person name="Kim D."/>
            <person name="Ryu S."/>
            <person name="Kim W."/>
        </authorList>
    </citation>
    <scope>NUCLEOTIDE SEQUENCE [LARGE SCALE GENOMIC DNA]</scope>
    <source>
        <tissue evidence="1">Muscle</tissue>
    </source>
</reference>
<dbReference type="EMBL" id="VSRR010001907">
    <property type="protein sequence ID" value="MPC28402.1"/>
    <property type="molecule type" value="Genomic_DNA"/>
</dbReference>
<evidence type="ECO:0000313" key="2">
    <source>
        <dbReference type="Proteomes" id="UP000324222"/>
    </source>
</evidence>
<evidence type="ECO:0000313" key="1">
    <source>
        <dbReference type="EMBL" id="MPC28402.1"/>
    </source>
</evidence>
<comment type="caution">
    <text evidence="1">The sequence shown here is derived from an EMBL/GenBank/DDBJ whole genome shotgun (WGS) entry which is preliminary data.</text>
</comment>
<dbReference type="AlphaFoldDB" id="A0A5B7E302"/>
<keyword evidence="2" id="KW-1185">Reference proteome</keyword>